<keyword evidence="1" id="KW-0472">Membrane</keyword>
<feature type="transmembrane region" description="Helical" evidence="1">
    <location>
        <begin position="67"/>
        <end position="83"/>
    </location>
</feature>
<name>A0A7S4N5S5_GUITH</name>
<dbReference type="EMBL" id="HBKN01007980">
    <property type="protein sequence ID" value="CAE2266424.1"/>
    <property type="molecule type" value="Transcribed_RNA"/>
</dbReference>
<feature type="transmembrane region" description="Helical" evidence="1">
    <location>
        <begin position="95"/>
        <end position="118"/>
    </location>
</feature>
<organism evidence="2">
    <name type="scientific">Guillardia theta</name>
    <name type="common">Cryptophyte</name>
    <name type="synonym">Cryptomonas phi</name>
    <dbReference type="NCBI Taxonomy" id="55529"/>
    <lineage>
        <taxon>Eukaryota</taxon>
        <taxon>Cryptophyceae</taxon>
        <taxon>Pyrenomonadales</taxon>
        <taxon>Geminigeraceae</taxon>
        <taxon>Guillardia</taxon>
    </lineage>
</organism>
<reference evidence="2" key="1">
    <citation type="submission" date="2021-01" db="EMBL/GenBank/DDBJ databases">
        <authorList>
            <person name="Corre E."/>
            <person name="Pelletier E."/>
            <person name="Niang G."/>
            <person name="Scheremetjew M."/>
            <person name="Finn R."/>
            <person name="Kale V."/>
            <person name="Holt S."/>
            <person name="Cochrane G."/>
            <person name="Meng A."/>
            <person name="Brown T."/>
            <person name="Cohen L."/>
        </authorList>
    </citation>
    <scope>NUCLEOTIDE SEQUENCE</scope>
    <source>
        <strain evidence="2">CCMP 2712</strain>
    </source>
</reference>
<gene>
    <name evidence="2" type="ORF">GTHE00462_LOCUS6311</name>
</gene>
<keyword evidence="1" id="KW-1133">Transmembrane helix</keyword>
<feature type="transmembrane region" description="Helical" evidence="1">
    <location>
        <begin position="130"/>
        <end position="149"/>
    </location>
</feature>
<accession>A0A7S4N5S5</accession>
<evidence type="ECO:0000256" key="1">
    <source>
        <dbReference type="SAM" id="Phobius"/>
    </source>
</evidence>
<evidence type="ECO:0000313" key="2">
    <source>
        <dbReference type="EMBL" id="CAE2266424.1"/>
    </source>
</evidence>
<sequence length="177" mass="19835">MPLLRFAYKPTRLGALLFSAYSSGVQLRVMISTMSDQLSNGNDLIVIQQQLRYLRLSTGDRQFDDKVMLLVQIYVVVLVGSLLRDGMRSFRCMGLTLLLLVALSWAFVLLNLGLIVNISTTVAEGFGWELMATTLLSAVLLTLLDGIIFDTNDCFFGERHQIDTRPPQKMNLLAVKM</sequence>
<protein>
    <submittedName>
        <fullName evidence="2">Uncharacterized protein</fullName>
    </submittedName>
</protein>
<keyword evidence="1" id="KW-0812">Transmembrane</keyword>
<dbReference type="AlphaFoldDB" id="A0A7S4N5S5"/>
<proteinExistence type="predicted"/>